<proteinExistence type="predicted"/>
<evidence type="ECO:0000313" key="1">
    <source>
        <dbReference type="EMBL" id="GBO28480.1"/>
    </source>
</evidence>
<reference evidence="1 2" key="1">
    <citation type="journal article" date="2019" name="Sci. Rep.">
        <title>Orb-weaving spider Araneus ventricosus genome elucidates the spidroin gene catalogue.</title>
        <authorList>
            <person name="Kono N."/>
            <person name="Nakamura H."/>
            <person name="Ohtoshi R."/>
            <person name="Moran D.A.P."/>
            <person name="Shinohara A."/>
            <person name="Yoshida Y."/>
            <person name="Fujiwara M."/>
            <person name="Mori M."/>
            <person name="Tomita M."/>
            <person name="Arakawa K."/>
        </authorList>
    </citation>
    <scope>NUCLEOTIDE SEQUENCE [LARGE SCALE GENOMIC DNA]</scope>
</reference>
<gene>
    <name evidence="1" type="ORF">AVEN_157526_1</name>
</gene>
<sequence length="132" mass="14491">NKGVMRVGGRLENSQLPYSGKHPIILPSTGKLTEVIVSAQLTSFLARTADEALKSFPMDQHSYHSASNSLLARTEDRIPKTFALQGDSSRPTTHRHPSALLIQSPAAGRDVTWNLLVHSSVSSLLMEISRRF</sequence>
<keyword evidence="2" id="KW-1185">Reference proteome</keyword>
<comment type="caution">
    <text evidence="1">The sequence shown here is derived from an EMBL/GenBank/DDBJ whole genome shotgun (WGS) entry which is preliminary data.</text>
</comment>
<name>A0A4Y2VX66_ARAVE</name>
<accession>A0A4Y2VX66</accession>
<dbReference type="EMBL" id="BGPR01051555">
    <property type="protein sequence ID" value="GBO28480.1"/>
    <property type="molecule type" value="Genomic_DNA"/>
</dbReference>
<evidence type="ECO:0000313" key="2">
    <source>
        <dbReference type="Proteomes" id="UP000499080"/>
    </source>
</evidence>
<dbReference type="AlphaFoldDB" id="A0A4Y2VX66"/>
<protein>
    <submittedName>
        <fullName evidence="1">Uncharacterized protein</fullName>
    </submittedName>
</protein>
<organism evidence="1 2">
    <name type="scientific">Araneus ventricosus</name>
    <name type="common">Orbweaver spider</name>
    <name type="synonym">Epeira ventricosa</name>
    <dbReference type="NCBI Taxonomy" id="182803"/>
    <lineage>
        <taxon>Eukaryota</taxon>
        <taxon>Metazoa</taxon>
        <taxon>Ecdysozoa</taxon>
        <taxon>Arthropoda</taxon>
        <taxon>Chelicerata</taxon>
        <taxon>Arachnida</taxon>
        <taxon>Araneae</taxon>
        <taxon>Araneomorphae</taxon>
        <taxon>Entelegynae</taxon>
        <taxon>Araneoidea</taxon>
        <taxon>Araneidae</taxon>
        <taxon>Araneus</taxon>
    </lineage>
</organism>
<feature type="non-terminal residue" evidence="1">
    <location>
        <position position="1"/>
    </location>
</feature>
<dbReference type="Proteomes" id="UP000499080">
    <property type="component" value="Unassembled WGS sequence"/>
</dbReference>